<dbReference type="Gene3D" id="3.90.1720.10">
    <property type="entry name" value="endopeptidase domain like (from Nostoc punctiforme)"/>
    <property type="match status" value="1"/>
</dbReference>
<dbReference type="InterPro" id="IPR051496">
    <property type="entry name" value="H-rev107_PLA/AT"/>
</dbReference>
<keyword evidence="3" id="KW-0378">Hydrolase</keyword>
<evidence type="ECO:0000256" key="1">
    <source>
        <dbReference type="ARBA" id="ARBA00007824"/>
    </source>
</evidence>
<dbReference type="Pfam" id="PF04970">
    <property type="entry name" value="LRAT"/>
    <property type="match status" value="1"/>
</dbReference>
<feature type="domain" description="LRAT" evidence="6">
    <location>
        <begin position="1"/>
        <end position="63"/>
    </location>
</feature>
<keyword evidence="5" id="KW-0812">Transmembrane</keyword>
<dbReference type="InterPro" id="IPR007053">
    <property type="entry name" value="LRAT_dom"/>
</dbReference>
<dbReference type="PANTHER" id="PTHR13943">
    <property type="entry name" value="HRAS-LIKE SUPPRESSOR - RELATED"/>
    <property type="match status" value="1"/>
</dbReference>
<dbReference type="PANTHER" id="PTHR13943:SF77">
    <property type="entry name" value="LRAT DOMAIN-CONTAINING PROTEIN"/>
    <property type="match status" value="1"/>
</dbReference>
<evidence type="ECO:0000313" key="7">
    <source>
        <dbReference type="EMBL" id="KAK3767578.1"/>
    </source>
</evidence>
<gene>
    <name evidence="7" type="ORF">RRG08_003839</name>
</gene>
<evidence type="ECO:0000256" key="3">
    <source>
        <dbReference type="ARBA" id="ARBA00022801"/>
    </source>
</evidence>
<dbReference type="GO" id="GO:0016410">
    <property type="term" value="F:N-acyltransferase activity"/>
    <property type="evidence" value="ECO:0007669"/>
    <property type="project" value="TreeGrafter"/>
</dbReference>
<dbReference type="GO" id="GO:0070292">
    <property type="term" value="P:N-acylphosphatidylethanolamine metabolic process"/>
    <property type="evidence" value="ECO:0007669"/>
    <property type="project" value="TreeGrafter"/>
</dbReference>
<dbReference type="GO" id="GO:0004623">
    <property type="term" value="F:phospholipase A2 activity"/>
    <property type="evidence" value="ECO:0007669"/>
    <property type="project" value="TreeGrafter"/>
</dbReference>
<proteinExistence type="inferred from homology"/>
<evidence type="ECO:0000256" key="2">
    <source>
        <dbReference type="ARBA" id="ARBA00022679"/>
    </source>
</evidence>
<reference evidence="7" key="1">
    <citation type="journal article" date="2023" name="G3 (Bethesda)">
        <title>A reference genome for the long-term kleptoplast-retaining sea slug Elysia crispata morphotype clarki.</title>
        <authorList>
            <person name="Eastman K.E."/>
            <person name="Pendleton A.L."/>
            <person name="Shaikh M.A."/>
            <person name="Suttiyut T."/>
            <person name="Ogas R."/>
            <person name="Tomko P."/>
            <person name="Gavelis G."/>
            <person name="Widhalm J.R."/>
            <person name="Wisecaver J.H."/>
        </authorList>
    </citation>
    <scope>NUCLEOTIDE SEQUENCE</scope>
    <source>
        <strain evidence="7">ECLA1</strain>
    </source>
</reference>
<evidence type="ECO:0000256" key="4">
    <source>
        <dbReference type="ARBA" id="ARBA00023098"/>
    </source>
</evidence>
<dbReference type="Proteomes" id="UP001283361">
    <property type="component" value="Unassembled WGS sequence"/>
</dbReference>
<keyword evidence="5" id="KW-0472">Membrane</keyword>
<feature type="transmembrane region" description="Helical" evidence="5">
    <location>
        <begin position="67"/>
        <end position="92"/>
    </location>
</feature>
<protein>
    <recommendedName>
        <fullName evidence="6">LRAT domain-containing protein</fullName>
    </recommendedName>
</protein>
<keyword evidence="8" id="KW-1185">Reference proteome</keyword>
<comment type="similarity">
    <text evidence="1">Belongs to the H-rev107 family.</text>
</comment>
<name>A0AAE1DFJ5_9GAST</name>
<keyword evidence="2" id="KW-0808">Transferase</keyword>
<evidence type="ECO:0000313" key="8">
    <source>
        <dbReference type="Proteomes" id="UP001283361"/>
    </source>
</evidence>
<dbReference type="EMBL" id="JAWDGP010004135">
    <property type="protein sequence ID" value="KAK3767578.1"/>
    <property type="molecule type" value="Genomic_DNA"/>
</dbReference>
<dbReference type="GO" id="GO:0005737">
    <property type="term" value="C:cytoplasm"/>
    <property type="evidence" value="ECO:0007669"/>
    <property type="project" value="TreeGrafter"/>
</dbReference>
<comment type="caution">
    <text evidence="7">The sequence shown here is derived from an EMBL/GenBank/DDBJ whole genome shotgun (WGS) entry which is preliminary data.</text>
</comment>
<evidence type="ECO:0000256" key="5">
    <source>
        <dbReference type="SAM" id="Phobius"/>
    </source>
</evidence>
<keyword evidence="4" id="KW-0443">Lipid metabolism</keyword>
<dbReference type="PROSITE" id="PS51934">
    <property type="entry name" value="LRAT"/>
    <property type="match status" value="1"/>
</dbReference>
<organism evidence="7 8">
    <name type="scientific">Elysia crispata</name>
    <name type="common">lettuce slug</name>
    <dbReference type="NCBI Taxonomy" id="231223"/>
    <lineage>
        <taxon>Eukaryota</taxon>
        <taxon>Metazoa</taxon>
        <taxon>Spiralia</taxon>
        <taxon>Lophotrochozoa</taxon>
        <taxon>Mollusca</taxon>
        <taxon>Gastropoda</taxon>
        <taxon>Heterobranchia</taxon>
        <taxon>Euthyneura</taxon>
        <taxon>Panpulmonata</taxon>
        <taxon>Sacoglossa</taxon>
        <taxon>Placobranchoidea</taxon>
        <taxon>Plakobranchidae</taxon>
        <taxon>Elysia</taxon>
    </lineage>
</organism>
<sequence length="94" mass="10394">MLEGETPKVYVNNSADAKWRPLQQDEIIKRAKSRLGPTDYSLTEYNCEHFANWCRYGKINSGQVRNAVIGSVLSPIGAIAWVGISVVATLAARK</sequence>
<dbReference type="AlphaFoldDB" id="A0AAE1DFJ5"/>
<evidence type="ECO:0000259" key="6">
    <source>
        <dbReference type="PROSITE" id="PS51934"/>
    </source>
</evidence>
<keyword evidence="5" id="KW-1133">Transmembrane helix</keyword>
<dbReference type="GO" id="GO:0008970">
    <property type="term" value="F:phospholipase A1 activity"/>
    <property type="evidence" value="ECO:0007669"/>
    <property type="project" value="TreeGrafter"/>
</dbReference>
<accession>A0AAE1DFJ5</accession>